<reference evidence="6" key="1">
    <citation type="submission" date="2013-12" db="EMBL/GenBank/DDBJ databases">
        <title>A Varibaculum cambriense genome reconstructed from a premature infant gut community with otherwise low bacterial novelty that shifts toward anaerobic metabolism during the third week of life.</title>
        <authorList>
            <person name="Brown C.T."/>
            <person name="Sharon I."/>
            <person name="Thomas B.C."/>
            <person name="Castelle C.J."/>
            <person name="Morowitz M.J."/>
            <person name="Banfield J.F."/>
        </authorList>
    </citation>
    <scope>NUCLEOTIDE SEQUENCE</scope>
</reference>
<dbReference type="PROSITE" id="PS50011">
    <property type="entry name" value="PROTEIN_KINASE_DOM"/>
    <property type="match status" value="1"/>
</dbReference>
<dbReference type="SUPFAM" id="SSF56112">
    <property type="entry name" value="Protein kinase-like (PK-like)"/>
    <property type="match status" value="1"/>
</dbReference>
<protein>
    <submittedName>
        <fullName evidence="6">Protein kinase</fullName>
    </submittedName>
</protein>
<dbReference type="InterPro" id="IPR000719">
    <property type="entry name" value="Prot_kinase_dom"/>
</dbReference>
<evidence type="ECO:0000256" key="4">
    <source>
        <dbReference type="ARBA" id="ARBA00022840"/>
    </source>
</evidence>
<feature type="non-terminal residue" evidence="6">
    <location>
        <position position="123"/>
    </location>
</feature>
<dbReference type="Gene3D" id="3.30.200.20">
    <property type="entry name" value="Phosphorylase Kinase, domain 1"/>
    <property type="match status" value="1"/>
</dbReference>
<dbReference type="AlphaFoldDB" id="W1YMA9"/>
<dbReference type="PANTHER" id="PTHR43289:SF6">
    <property type="entry name" value="SERINE_THREONINE-PROTEIN KINASE NEKL-3"/>
    <property type="match status" value="1"/>
</dbReference>
<feature type="non-terminal residue" evidence="6">
    <location>
        <position position="1"/>
    </location>
</feature>
<sequence length="123" mass="13673">RALPQQTNAMQDMFYLGKFLVDESFQLRQRESRLGGYQLLRRLGAGGMGVVWEARDADGLHVAMKILHPQVAADPVARRRLEREAGVLARVRGPRVSRILDIESGDESDDGLSFVVTELVDGP</sequence>
<evidence type="ECO:0000256" key="2">
    <source>
        <dbReference type="ARBA" id="ARBA00022741"/>
    </source>
</evidence>
<accession>W1YMA9</accession>
<keyword evidence="1" id="KW-0808">Transferase</keyword>
<dbReference type="GO" id="GO:0005524">
    <property type="term" value="F:ATP binding"/>
    <property type="evidence" value="ECO:0007669"/>
    <property type="project" value="UniProtKB-KW"/>
</dbReference>
<comment type="caution">
    <text evidence="6">The sequence shown here is derived from an EMBL/GenBank/DDBJ whole genome shotgun (WGS) entry which is preliminary data.</text>
</comment>
<dbReference type="PANTHER" id="PTHR43289">
    <property type="entry name" value="MITOGEN-ACTIVATED PROTEIN KINASE KINASE KINASE 20-RELATED"/>
    <property type="match status" value="1"/>
</dbReference>
<organism evidence="6">
    <name type="scientific">human gut metagenome</name>
    <dbReference type="NCBI Taxonomy" id="408170"/>
    <lineage>
        <taxon>unclassified sequences</taxon>
        <taxon>metagenomes</taxon>
        <taxon>organismal metagenomes</taxon>
    </lineage>
</organism>
<dbReference type="InterPro" id="IPR017441">
    <property type="entry name" value="Protein_kinase_ATP_BS"/>
</dbReference>
<keyword evidence="2" id="KW-0547">Nucleotide-binding</keyword>
<dbReference type="GO" id="GO:0004674">
    <property type="term" value="F:protein serine/threonine kinase activity"/>
    <property type="evidence" value="ECO:0007669"/>
    <property type="project" value="TreeGrafter"/>
</dbReference>
<name>W1YMA9_9ZZZZ</name>
<gene>
    <name evidence="6" type="ORF">Q604_UNBC03175G0001</name>
</gene>
<dbReference type="InterPro" id="IPR011009">
    <property type="entry name" value="Kinase-like_dom_sf"/>
</dbReference>
<proteinExistence type="predicted"/>
<evidence type="ECO:0000313" key="6">
    <source>
        <dbReference type="EMBL" id="ETJ42845.1"/>
    </source>
</evidence>
<evidence type="ECO:0000259" key="5">
    <source>
        <dbReference type="PROSITE" id="PS50011"/>
    </source>
</evidence>
<evidence type="ECO:0000256" key="1">
    <source>
        <dbReference type="ARBA" id="ARBA00022679"/>
    </source>
</evidence>
<keyword evidence="3 6" id="KW-0418">Kinase</keyword>
<evidence type="ECO:0000256" key="3">
    <source>
        <dbReference type="ARBA" id="ARBA00022777"/>
    </source>
</evidence>
<keyword evidence="4" id="KW-0067">ATP-binding</keyword>
<feature type="domain" description="Protein kinase" evidence="5">
    <location>
        <begin position="37"/>
        <end position="123"/>
    </location>
</feature>
<dbReference type="EMBL" id="AZMM01003175">
    <property type="protein sequence ID" value="ETJ42845.1"/>
    <property type="molecule type" value="Genomic_DNA"/>
</dbReference>
<dbReference type="PROSITE" id="PS00107">
    <property type="entry name" value="PROTEIN_KINASE_ATP"/>
    <property type="match status" value="1"/>
</dbReference>